<dbReference type="KEGG" id="naj:B1756_10105"/>
<organism evidence="3 4">
    <name type="scientific">Natrarchaeobaculum aegyptiacum</name>
    <dbReference type="NCBI Taxonomy" id="745377"/>
    <lineage>
        <taxon>Archaea</taxon>
        <taxon>Methanobacteriati</taxon>
        <taxon>Methanobacteriota</taxon>
        <taxon>Stenosarchaea group</taxon>
        <taxon>Halobacteria</taxon>
        <taxon>Halobacteriales</taxon>
        <taxon>Natrialbaceae</taxon>
        <taxon>Natrarchaeobaculum</taxon>
    </lineage>
</organism>
<reference evidence="4" key="1">
    <citation type="submission" date="2017-02" db="EMBL/GenBank/DDBJ databases">
        <title>Natronthermophilus aegyptiacus gen. nov.,sp. nov., an aerobic, extremely halophilic alkalithermophilic archaeon isolated from the athalassohaline Wadi An Natrun, Egypt.</title>
        <authorList>
            <person name="Zhao B."/>
        </authorList>
    </citation>
    <scope>NUCLEOTIDE SEQUENCE [LARGE SCALE GENOMIC DNA]</scope>
    <source>
        <strain evidence="4">JW/NM-HA 15</strain>
    </source>
</reference>
<accession>A0A2Z2HYB2</accession>
<dbReference type="Proteomes" id="UP000250088">
    <property type="component" value="Chromosome"/>
</dbReference>
<feature type="domain" description="Low molecular weight protein antigen 6 PH" evidence="2">
    <location>
        <begin position="257"/>
        <end position="322"/>
    </location>
</feature>
<feature type="transmembrane region" description="Helical" evidence="1">
    <location>
        <begin position="85"/>
        <end position="105"/>
    </location>
</feature>
<feature type="transmembrane region" description="Helical" evidence="1">
    <location>
        <begin position="17"/>
        <end position="40"/>
    </location>
</feature>
<keyword evidence="1" id="KW-1133">Transmembrane helix</keyword>
<evidence type="ECO:0000313" key="3">
    <source>
        <dbReference type="EMBL" id="ARS90044.1"/>
    </source>
</evidence>
<dbReference type="EMBL" id="CP019893">
    <property type="protein sequence ID" value="ARS90044.1"/>
    <property type="molecule type" value="Genomic_DNA"/>
</dbReference>
<feature type="transmembrane region" description="Helical" evidence="1">
    <location>
        <begin position="46"/>
        <end position="64"/>
    </location>
</feature>
<name>A0A2Z2HYB2_9EURY</name>
<evidence type="ECO:0000313" key="4">
    <source>
        <dbReference type="Proteomes" id="UP000250088"/>
    </source>
</evidence>
<sequence>MAPTVHPLPDTLESPDVGVVAAVGAYVAVCFVAVAISVSLALGGSVATTVGIVSTVATVGVVVGSILARRIDGPAARLGRRRRSLALLFVPPLGLGVGTAVVVAVPAIETIAAVGTGFGAVASGVAALSFAAMARTRYARAVTPDEPVATIPWLDPVHARASVGLGIASIVLAVGTFIGGGLAGTEIGPWLIQASGSVALVAMIVGVVLVLSGLAARSEATGEKSLLEKVRPREPGKKVYGSRYSATPGSDSNWGTPTLEVYETGLVAPGPIGQQFVAWDDVTDVRLESTQLVIDRHGHRSLRCSRSVLDDPDETASTLERFVIASEKESPLERQCPDYET</sequence>
<feature type="transmembrane region" description="Helical" evidence="1">
    <location>
        <begin position="111"/>
        <end position="131"/>
    </location>
</feature>
<dbReference type="Pfam" id="PF10756">
    <property type="entry name" value="bPH_6"/>
    <property type="match status" value="1"/>
</dbReference>
<keyword evidence="1" id="KW-0472">Membrane</keyword>
<evidence type="ECO:0000256" key="1">
    <source>
        <dbReference type="SAM" id="Phobius"/>
    </source>
</evidence>
<evidence type="ECO:0000259" key="2">
    <source>
        <dbReference type="Pfam" id="PF10756"/>
    </source>
</evidence>
<keyword evidence="1" id="KW-0812">Transmembrane</keyword>
<dbReference type="GeneID" id="32894434"/>
<feature type="transmembrane region" description="Helical" evidence="1">
    <location>
        <begin position="163"/>
        <end position="184"/>
    </location>
</feature>
<dbReference type="InterPro" id="IPR019692">
    <property type="entry name" value="CFP-6_PH"/>
</dbReference>
<dbReference type="AlphaFoldDB" id="A0A2Z2HYB2"/>
<keyword evidence="4" id="KW-1185">Reference proteome</keyword>
<protein>
    <recommendedName>
        <fullName evidence="2">Low molecular weight protein antigen 6 PH domain-containing protein</fullName>
    </recommendedName>
</protein>
<dbReference type="RefSeq" id="WP_086888420.1">
    <property type="nucleotide sequence ID" value="NZ_CP019893.1"/>
</dbReference>
<dbReference type="OrthoDB" id="170058at2157"/>
<feature type="transmembrane region" description="Helical" evidence="1">
    <location>
        <begin position="190"/>
        <end position="216"/>
    </location>
</feature>
<gene>
    <name evidence="3" type="ORF">B1756_10105</name>
</gene>
<proteinExistence type="predicted"/>